<keyword evidence="2" id="KW-1185">Reference proteome</keyword>
<comment type="caution">
    <text evidence="1">The sequence shown here is derived from an EMBL/GenBank/DDBJ whole genome shotgun (WGS) entry which is preliminary data.</text>
</comment>
<proteinExistence type="predicted"/>
<evidence type="ECO:0000313" key="2">
    <source>
        <dbReference type="Proteomes" id="UP000812440"/>
    </source>
</evidence>
<reference evidence="1" key="1">
    <citation type="thesis" date="2020" institute="ProQuest LLC" country="789 East Eisenhower Parkway, Ann Arbor, MI, USA">
        <title>Comparative Genomics and Chromosome Evolution.</title>
        <authorList>
            <person name="Mudd A.B."/>
        </authorList>
    </citation>
    <scope>NUCLEOTIDE SEQUENCE</scope>
    <source>
        <strain evidence="1">Female2</strain>
        <tissue evidence="1">Blood</tissue>
    </source>
</reference>
<evidence type="ECO:0000313" key="1">
    <source>
        <dbReference type="EMBL" id="KAG8440699.1"/>
    </source>
</evidence>
<gene>
    <name evidence="1" type="ORF">GDO86_006445</name>
</gene>
<name>A0A8T2J662_9PIPI</name>
<sequence>MHFYEYCPLKKHTCLALSCPDWVCVLKSCLGMEGLSLRSIFVQRGNSVSACLIGLENFQINDITFVFINDVQYTQQVAIPSPCSNLWSLPLQHT</sequence>
<dbReference type="AlphaFoldDB" id="A0A8T2J662"/>
<accession>A0A8T2J662</accession>
<protein>
    <submittedName>
        <fullName evidence="1">Uncharacterized protein</fullName>
    </submittedName>
</protein>
<dbReference type="Proteomes" id="UP000812440">
    <property type="component" value="Chromosome 3"/>
</dbReference>
<dbReference type="EMBL" id="JAACNH010000006">
    <property type="protein sequence ID" value="KAG8440699.1"/>
    <property type="molecule type" value="Genomic_DNA"/>
</dbReference>
<organism evidence="1 2">
    <name type="scientific">Hymenochirus boettgeri</name>
    <name type="common">Congo dwarf clawed frog</name>
    <dbReference type="NCBI Taxonomy" id="247094"/>
    <lineage>
        <taxon>Eukaryota</taxon>
        <taxon>Metazoa</taxon>
        <taxon>Chordata</taxon>
        <taxon>Craniata</taxon>
        <taxon>Vertebrata</taxon>
        <taxon>Euteleostomi</taxon>
        <taxon>Amphibia</taxon>
        <taxon>Batrachia</taxon>
        <taxon>Anura</taxon>
        <taxon>Pipoidea</taxon>
        <taxon>Pipidae</taxon>
        <taxon>Pipinae</taxon>
        <taxon>Hymenochirus</taxon>
    </lineage>
</organism>